<dbReference type="GO" id="GO:0003676">
    <property type="term" value="F:nucleic acid binding"/>
    <property type="evidence" value="ECO:0007669"/>
    <property type="project" value="InterPro"/>
</dbReference>
<evidence type="ECO:0000313" key="4">
    <source>
        <dbReference type="Proteomes" id="UP000054481"/>
    </source>
</evidence>
<dbReference type="SUPFAM" id="SSF53098">
    <property type="entry name" value="Ribonuclease H-like"/>
    <property type="match status" value="1"/>
</dbReference>
<dbReference type="InterPro" id="IPR036397">
    <property type="entry name" value="RNaseH_sf"/>
</dbReference>
<dbReference type="OrthoDB" id="5094105at2759"/>
<organism evidence="3 4">
    <name type="scientific">Hirsutella minnesotensis 3608</name>
    <dbReference type="NCBI Taxonomy" id="1043627"/>
    <lineage>
        <taxon>Eukaryota</taxon>
        <taxon>Fungi</taxon>
        <taxon>Dikarya</taxon>
        <taxon>Ascomycota</taxon>
        <taxon>Pezizomycotina</taxon>
        <taxon>Sordariomycetes</taxon>
        <taxon>Hypocreomycetidae</taxon>
        <taxon>Hypocreales</taxon>
        <taxon>Ophiocordycipitaceae</taxon>
        <taxon>Hirsutella</taxon>
    </lineage>
</organism>
<gene>
    <name evidence="3" type="ORF">HIM_12171</name>
</gene>
<evidence type="ECO:0000259" key="2">
    <source>
        <dbReference type="Pfam" id="PF17921"/>
    </source>
</evidence>
<keyword evidence="4" id="KW-1185">Reference proteome</keyword>
<accession>A0A0F7ZIB8</accession>
<feature type="domain" description="Integrase zinc-binding" evidence="2">
    <location>
        <begin position="170"/>
        <end position="225"/>
    </location>
</feature>
<dbReference type="AlphaFoldDB" id="A0A0F7ZIB8"/>
<dbReference type="Gene3D" id="1.10.340.70">
    <property type="match status" value="1"/>
</dbReference>
<feature type="compositionally biased region" description="Basic and acidic residues" evidence="1">
    <location>
        <begin position="31"/>
        <end position="43"/>
    </location>
</feature>
<dbReference type="InterPro" id="IPR050951">
    <property type="entry name" value="Retrovirus_Pol_polyprotein"/>
</dbReference>
<reference evidence="3 4" key="1">
    <citation type="journal article" date="2014" name="Genome Biol. Evol.">
        <title>Comparative genomics and transcriptomics analyses reveal divergent lifestyle features of nematode endoparasitic fungus Hirsutella minnesotensis.</title>
        <authorList>
            <person name="Lai Y."/>
            <person name="Liu K."/>
            <person name="Zhang X."/>
            <person name="Zhang X."/>
            <person name="Li K."/>
            <person name="Wang N."/>
            <person name="Shu C."/>
            <person name="Wu Y."/>
            <person name="Wang C."/>
            <person name="Bushley K.E."/>
            <person name="Xiang M."/>
            <person name="Liu X."/>
        </authorList>
    </citation>
    <scope>NUCLEOTIDE SEQUENCE [LARGE SCALE GENOMIC DNA]</scope>
    <source>
        <strain evidence="3 4">3608</strain>
    </source>
</reference>
<dbReference type="Pfam" id="PF17921">
    <property type="entry name" value="Integrase_H2C2"/>
    <property type="match status" value="1"/>
</dbReference>
<dbReference type="PANTHER" id="PTHR37984">
    <property type="entry name" value="PROTEIN CBG26694"/>
    <property type="match status" value="1"/>
</dbReference>
<protein>
    <recommendedName>
        <fullName evidence="2">Integrase zinc-binding domain-containing protein</fullName>
    </recommendedName>
</protein>
<dbReference type="InterPro" id="IPR041588">
    <property type="entry name" value="Integrase_H2C2"/>
</dbReference>
<feature type="region of interest" description="Disordered" evidence="1">
    <location>
        <begin position="26"/>
        <end position="51"/>
    </location>
</feature>
<dbReference type="PANTHER" id="PTHR37984:SF5">
    <property type="entry name" value="PROTEIN NYNRIN-LIKE"/>
    <property type="match status" value="1"/>
</dbReference>
<name>A0A0F7ZIB8_9HYPO</name>
<sequence length="312" mass="36358">MTTKQLSRRQVRWSEFPSQFQFAIKSVSGKENGKPDALTRRSQDLPQNEDDPRIQYQRQTLFKPQNIDPSVQRELEISPDLSELFANLCWEDEVVLCPAILDDTEPEPIDHKITRLLDKGYESDEWWMKIRDEMLKPQGIPHSKEVSLSECTIHENRLYFRERLYVPEGELRTLLIQLAHDGVESGHSGKNKLYELISRSYWWPRLSADTKQFARNCHGCWSNKSSQLRYQGTLKPLPIPLQRWRDLSVDFIGPLPPTPRGFDAIMVVVDRLSKDRHFTPCRTKMKAYDLAMLFGTPFRLGILESSLPPFTN</sequence>
<dbReference type="Proteomes" id="UP000054481">
    <property type="component" value="Unassembled WGS sequence"/>
</dbReference>
<dbReference type="Gene3D" id="3.30.420.10">
    <property type="entry name" value="Ribonuclease H-like superfamily/Ribonuclease H"/>
    <property type="match status" value="1"/>
</dbReference>
<evidence type="ECO:0000256" key="1">
    <source>
        <dbReference type="SAM" id="MobiDB-lite"/>
    </source>
</evidence>
<evidence type="ECO:0000313" key="3">
    <source>
        <dbReference type="EMBL" id="KJZ68435.1"/>
    </source>
</evidence>
<dbReference type="InterPro" id="IPR012337">
    <property type="entry name" value="RNaseH-like_sf"/>
</dbReference>
<dbReference type="EMBL" id="KQ030895">
    <property type="protein sequence ID" value="KJZ68435.1"/>
    <property type="molecule type" value="Genomic_DNA"/>
</dbReference>
<proteinExistence type="predicted"/>